<evidence type="ECO:0000313" key="2">
    <source>
        <dbReference type="Proteomes" id="UP000029839"/>
    </source>
</evidence>
<dbReference type="AlphaFoldDB" id="A0A0A0BWP8"/>
<protein>
    <submittedName>
        <fullName evidence="1">Uncharacterized protein</fullName>
    </submittedName>
</protein>
<gene>
    <name evidence="1" type="ORF">N868_00570</name>
</gene>
<sequence>MDTRTSTRLRQWAAGLLPLEAAVELLLRAFGGRFADPALPWVRLDGDVTWLDADALCEHAAVLSGGERRLLFVVASLLDERPLDVVDVVTGLDRENLHLVLAAFAHAGGSHTATVLDHVDGKVRFSTPGALIPWPDSRATGRSSSAPAAHT</sequence>
<dbReference type="Proteomes" id="UP000029839">
    <property type="component" value="Unassembled WGS sequence"/>
</dbReference>
<evidence type="ECO:0000313" key="1">
    <source>
        <dbReference type="EMBL" id="KGM12793.1"/>
    </source>
</evidence>
<proteinExistence type="predicted"/>
<accession>A0A0A0BWP8</accession>
<name>A0A0A0BWP8_9CELL</name>
<comment type="caution">
    <text evidence="1">The sequence shown here is derived from an EMBL/GenBank/DDBJ whole genome shotgun (WGS) entry which is preliminary data.</text>
</comment>
<organism evidence="1 2">
    <name type="scientific">Cellulomonas carbonis T26</name>
    <dbReference type="NCBI Taxonomy" id="947969"/>
    <lineage>
        <taxon>Bacteria</taxon>
        <taxon>Bacillati</taxon>
        <taxon>Actinomycetota</taxon>
        <taxon>Actinomycetes</taxon>
        <taxon>Micrococcales</taxon>
        <taxon>Cellulomonadaceae</taxon>
        <taxon>Cellulomonas</taxon>
    </lineage>
</organism>
<dbReference type="EMBL" id="AXCY01000001">
    <property type="protein sequence ID" value="KGM12793.1"/>
    <property type="molecule type" value="Genomic_DNA"/>
</dbReference>
<keyword evidence="2" id="KW-1185">Reference proteome</keyword>
<reference evidence="1 2" key="2">
    <citation type="journal article" date="2015" name="Stand. Genomic Sci.">
        <title>Draft genome sequence of Cellulomonas carbonis T26(T) and comparative analysis of six Cellulomonas genomes.</title>
        <authorList>
            <person name="Zhuang W."/>
            <person name="Zhang S."/>
            <person name="Xia X."/>
            <person name="Wang G."/>
        </authorList>
    </citation>
    <scope>NUCLEOTIDE SEQUENCE [LARGE SCALE GENOMIC DNA]</scope>
    <source>
        <strain evidence="1 2">T26</strain>
    </source>
</reference>
<reference evidence="1 2" key="1">
    <citation type="submission" date="2013-08" db="EMBL/GenBank/DDBJ databases">
        <title>Genome sequencing of Cellulomonas carbonis T26.</title>
        <authorList>
            <person name="Chen F."/>
            <person name="Li Y."/>
            <person name="Wang G."/>
        </authorList>
    </citation>
    <scope>NUCLEOTIDE SEQUENCE [LARGE SCALE GENOMIC DNA]</scope>
    <source>
        <strain evidence="1 2">T26</strain>
    </source>
</reference>